<keyword evidence="6 7" id="KW-0326">Glycosidase</keyword>
<dbReference type="SUPFAM" id="SSF53955">
    <property type="entry name" value="Lysozyme-like"/>
    <property type="match status" value="1"/>
</dbReference>
<dbReference type="EC" id="3.2.1.17" evidence="7"/>
<organism evidence="8 9">
    <name type="scientific">Acidiferrobacter thiooxydans</name>
    <dbReference type="NCBI Taxonomy" id="163359"/>
    <lineage>
        <taxon>Bacteria</taxon>
        <taxon>Pseudomonadati</taxon>
        <taxon>Pseudomonadota</taxon>
        <taxon>Gammaproteobacteria</taxon>
        <taxon>Acidiferrobacterales</taxon>
        <taxon>Acidiferrobacteraceae</taxon>
        <taxon>Acidiferrobacter</taxon>
    </lineage>
</organism>
<gene>
    <name evidence="8" type="ORF">C4900_11990</name>
</gene>
<dbReference type="InterPro" id="IPR023346">
    <property type="entry name" value="Lysozyme-like_dom_sf"/>
</dbReference>
<keyword evidence="2 7" id="KW-0929">Antimicrobial</keyword>
<dbReference type="PANTHER" id="PTHR38107:SF3">
    <property type="entry name" value="LYSOZYME RRRD-RELATED"/>
    <property type="match status" value="1"/>
</dbReference>
<evidence type="ECO:0000313" key="8">
    <source>
        <dbReference type="EMBL" id="RCN56515.1"/>
    </source>
</evidence>
<reference evidence="8 9" key="1">
    <citation type="submission" date="2018-02" db="EMBL/GenBank/DDBJ databases">
        <title>Insights into the biology of acidophilic members of the Acidiferrobacteraceae family derived from comparative genomic analyses.</title>
        <authorList>
            <person name="Issotta F."/>
            <person name="Thyssen C."/>
            <person name="Mena C."/>
            <person name="Moya A."/>
            <person name="Bellenberg S."/>
            <person name="Sproer C."/>
            <person name="Covarrubias P.C."/>
            <person name="Sand W."/>
            <person name="Quatrini R."/>
            <person name="Vera M."/>
        </authorList>
    </citation>
    <scope>NUCLEOTIDE SEQUENCE [LARGE SCALE GENOMIC DNA]</scope>
    <source>
        <strain evidence="9">m-1</strain>
    </source>
</reference>
<dbReference type="InterPro" id="IPR033907">
    <property type="entry name" value="Endolysin_autolysin"/>
</dbReference>
<name>A0A368HDJ6_9GAMM</name>
<evidence type="ECO:0000313" key="9">
    <source>
        <dbReference type="Proteomes" id="UP000253250"/>
    </source>
</evidence>
<dbReference type="GO" id="GO:0016998">
    <property type="term" value="P:cell wall macromolecule catabolic process"/>
    <property type="evidence" value="ECO:0007669"/>
    <property type="project" value="InterPro"/>
</dbReference>
<dbReference type="InterPro" id="IPR002196">
    <property type="entry name" value="Glyco_hydro_24"/>
</dbReference>
<comment type="caution">
    <text evidence="8">The sequence shown here is derived from an EMBL/GenBank/DDBJ whole genome shotgun (WGS) entry which is preliminary data.</text>
</comment>
<dbReference type="GO" id="GO:0009253">
    <property type="term" value="P:peptidoglycan catabolic process"/>
    <property type="evidence" value="ECO:0007669"/>
    <property type="project" value="InterPro"/>
</dbReference>
<keyword evidence="9" id="KW-1185">Reference proteome</keyword>
<dbReference type="AlphaFoldDB" id="A0A368HDJ6"/>
<accession>A0A368HDJ6</accession>
<keyword evidence="4 7" id="KW-0378">Hydrolase</keyword>
<comment type="catalytic activity">
    <reaction evidence="1 7">
        <text>Hydrolysis of (1-&gt;4)-beta-linkages between N-acetylmuramic acid and N-acetyl-D-glucosamine residues in a peptidoglycan and between N-acetyl-D-glucosamine residues in chitodextrins.</text>
        <dbReference type="EC" id="3.2.1.17"/>
    </reaction>
</comment>
<dbReference type="CDD" id="cd00737">
    <property type="entry name" value="lyz_endolysin_autolysin"/>
    <property type="match status" value="1"/>
</dbReference>
<dbReference type="Gene3D" id="1.10.530.40">
    <property type="match status" value="1"/>
</dbReference>
<evidence type="ECO:0000256" key="6">
    <source>
        <dbReference type="ARBA" id="ARBA00023295"/>
    </source>
</evidence>
<evidence type="ECO:0000256" key="4">
    <source>
        <dbReference type="ARBA" id="ARBA00022801"/>
    </source>
</evidence>
<evidence type="ECO:0000256" key="1">
    <source>
        <dbReference type="ARBA" id="ARBA00000632"/>
    </source>
</evidence>
<dbReference type="OrthoDB" id="9091992at2"/>
<dbReference type="Proteomes" id="UP000253250">
    <property type="component" value="Unassembled WGS sequence"/>
</dbReference>
<dbReference type="InterPro" id="IPR034690">
    <property type="entry name" value="Endolysin_T4_type"/>
</dbReference>
<dbReference type="InterPro" id="IPR051018">
    <property type="entry name" value="Bacteriophage_GH24"/>
</dbReference>
<dbReference type="HAMAP" id="MF_04110">
    <property type="entry name" value="ENDOLYSIN_T4"/>
    <property type="match status" value="1"/>
</dbReference>
<sequence length="218" mass="23618">MNPLMTYSRTGLALTKRFEGCRLTAYPDTGGVWTIGYGHTHGVREGMTCTREQAQAWLKKDIQATSDAVSRLVRISLKPSELDALVDFVFNLGAGAFARATMLKDLNAGNLAAAAMRLDVTAFPVVYRGERDLELLGKLLLSEIELGADGAKRGGQSLGLLCHVCHIAHVWQSLSSVPSPTCSESPLLEDDYQQNATLHSAPTRAPRLLVEVARHDAS</sequence>
<dbReference type="InterPro" id="IPR023347">
    <property type="entry name" value="Lysozyme_dom_sf"/>
</dbReference>
<evidence type="ECO:0000256" key="2">
    <source>
        <dbReference type="ARBA" id="ARBA00022529"/>
    </source>
</evidence>
<dbReference type="PANTHER" id="PTHR38107">
    <property type="match status" value="1"/>
</dbReference>
<dbReference type="GO" id="GO:0031640">
    <property type="term" value="P:killing of cells of another organism"/>
    <property type="evidence" value="ECO:0007669"/>
    <property type="project" value="UniProtKB-KW"/>
</dbReference>
<keyword evidence="3 7" id="KW-0081">Bacteriolytic enzyme</keyword>
<dbReference type="Pfam" id="PF00959">
    <property type="entry name" value="Phage_lysozyme"/>
    <property type="match status" value="1"/>
</dbReference>
<dbReference type="GO" id="GO:0042742">
    <property type="term" value="P:defense response to bacterium"/>
    <property type="evidence" value="ECO:0007669"/>
    <property type="project" value="UniProtKB-KW"/>
</dbReference>
<evidence type="ECO:0000256" key="3">
    <source>
        <dbReference type="ARBA" id="ARBA00022638"/>
    </source>
</evidence>
<evidence type="ECO:0000256" key="5">
    <source>
        <dbReference type="ARBA" id="ARBA00023200"/>
    </source>
</evidence>
<comment type="similarity">
    <text evidence="7">Belongs to the glycosyl hydrolase 24 family.</text>
</comment>
<evidence type="ECO:0000256" key="7">
    <source>
        <dbReference type="RuleBase" id="RU003788"/>
    </source>
</evidence>
<dbReference type="GO" id="GO:0003796">
    <property type="term" value="F:lysozyme activity"/>
    <property type="evidence" value="ECO:0007669"/>
    <property type="project" value="UniProtKB-EC"/>
</dbReference>
<protein>
    <recommendedName>
        <fullName evidence="7">Lysozyme</fullName>
        <ecNumber evidence="7">3.2.1.17</ecNumber>
    </recommendedName>
</protein>
<dbReference type="EMBL" id="PSYR01000002">
    <property type="protein sequence ID" value="RCN56515.1"/>
    <property type="molecule type" value="Genomic_DNA"/>
</dbReference>
<proteinExistence type="inferred from homology"/>
<keyword evidence="5" id="KW-1035">Host cytoplasm</keyword>